<evidence type="ECO:0000256" key="3">
    <source>
        <dbReference type="ARBA" id="ARBA00022452"/>
    </source>
</evidence>
<dbReference type="InterPro" id="IPR037066">
    <property type="entry name" value="Plug_dom_sf"/>
</dbReference>
<evidence type="ECO:0000313" key="13">
    <source>
        <dbReference type="EMBL" id="ADV48094.1"/>
    </source>
</evidence>
<feature type="signal peptide" evidence="10">
    <location>
        <begin position="1"/>
        <end position="23"/>
    </location>
</feature>
<dbReference type="InterPro" id="IPR008969">
    <property type="entry name" value="CarboxyPept-like_regulatory"/>
</dbReference>
<dbReference type="PROSITE" id="PS00018">
    <property type="entry name" value="EF_HAND_1"/>
    <property type="match status" value="1"/>
</dbReference>
<comment type="similarity">
    <text evidence="8 9">Belongs to the TonB-dependent receptor family.</text>
</comment>
<dbReference type="Pfam" id="PF00593">
    <property type="entry name" value="TonB_dep_Rec_b-barrel"/>
    <property type="match status" value="1"/>
</dbReference>
<evidence type="ECO:0000256" key="7">
    <source>
        <dbReference type="ARBA" id="ARBA00023237"/>
    </source>
</evidence>
<keyword evidence="14" id="KW-1185">Reference proteome</keyword>
<dbReference type="RefSeq" id="WP_013549584.1">
    <property type="nucleotide sequence ID" value="NC_014934.1"/>
</dbReference>
<reference evidence="13 14" key="1">
    <citation type="journal article" date="2010" name="Stand. Genomic Sci.">
        <title>Complete genome sequence of Cellulophaga algicola type strain (IC166).</title>
        <authorList>
            <person name="Abt B."/>
            <person name="Lu M."/>
            <person name="Misra M."/>
            <person name="Han C."/>
            <person name="Nolan M."/>
            <person name="Lucas S."/>
            <person name="Hammon N."/>
            <person name="Deshpande S."/>
            <person name="Cheng J.F."/>
            <person name="Tapia R."/>
            <person name="Goodwin L."/>
            <person name="Pitluck S."/>
            <person name="Liolios K."/>
            <person name="Pagani I."/>
            <person name="Ivanova N."/>
            <person name="Mavromatis K."/>
            <person name="Ovchinikova G."/>
            <person name="Pati A."/>
            <person name="Chen A."/>
            <person name="Palaniappan K."/>
            <person name="Land M."/>
            <person name="Hauser L."/>
            <person name="Chang Y.J."/>
            <person name="Jeffries C.D."/>
            <person name="Detter J.C."/>
            <person name="Brambilla E."/>
            <person name="Rohde M."/>
            <person name="Tindall B.J."/>
            <person name="Goker M."/>
            <person name="Woyke T."/>
            <person name="Bristow J."/>
            <person name="Eisen J.A."/>
            <person name="Markowitz V."/>
            <person name="Hugenholtz P."/>
            <person name="Kyrpides N.C."/>
            <person name="Klenk H.P."/>
            <person name="Lapidus A."/>
        </authorList>
    </citation>
    <scope>NUCLEOTIDE SEQUENCE [LARGE SCALE GENOMIC DNA]</scope>
    <source>
        <strain evidence="14">DSM 14237 / IC166 / ACAM 630</strain>
    </source>
</reference>
<evidence type="ECO:0000256" key="5">
    <source>
        <dbReference type="ARBA" id="ARBA00023077"/>
    </source>
</evidence>
<dbReference type="InterPro" id="IPR036942">
    <property type="entry name" value="Beta-barrel_TonB_sf"/>
</dbReference>
<dbReference type="eggNOG" id="COG1629">
    <property type="taxonomic scope" value="Bacteria"/>
</dbReference>
<evidence type="ECO:0000259" key="12">
    <source>
        <dbReference type="Pfam" id="PF07715"/>
    </source>
</evidence>
<dbReference type="InterPro" id="IPR012910">
    <property type="entry name" value="Plug_dom"/>
</dbReference>
<dbReference type="InterPro" id="IPR000531">
    <property type="entry name" value="Beta-barrel_TonB"/>
</dbReference>
<dbReference type="InterPro" id="IPR039426">
    <property type="entry name" value="TonB-dep_rcpt-like"/>
</dbReference>
<dbReference type="NCBIfam" id="TIGR04057">
    <property type="entry name" value="SusC_RagA_signa"/>
    <property type="match status" value="1"/>
</dbReference>
<evidence type="ECO:0000256" key="8">
    <source>
        <dbReference type="PROSITE-ProRule" id="PRU01360"/>
    </source>
</evidence>
<dbReference type="PROSITE" id="PS52016">
    <property type="entry name" value="TONB_DEPENDENT_REC_3"/>
    <property type="match status" value="1"/>
</dbReference>
<evidence type="ECO:0000256" key="9">
    <source>
        <dbReference type="RuleBase" id="RU003357"/>
    </source>
</evidence>
<dbReference type="Proteomes" id="UP000008634">
    <property type="component" value="Chromosome"/>
</dbReference>
<dbReference type="HOGENOM" id="CLU_004317_0_2_10"/>
<keyword evidence="7 8" id="KW-0998">Cell outer membrane</keyword>
<keyword evidence="5 9" id="KW-0798">TonB box</keyword>
<dbReference type="SUPFAM" id="SSF49464">
    <property type="entry name" value="Carboxypeptidase regulatory domain-like"/>
    <property type="match status" value="1"/>
</dbReference>
<dbReference type="InterPro" id="IPR018247">
    <property type="entry name" value="EF_Hand_1_Ca_BS"/>
</dbReference>
<dbReference type="Gene3D" id="2.60.40.1120">
    <property type="entry name" value="Carboxypeptidase-like, regulatory domain"/>
    <property type="match status" value="1"/>
</dbReference>
<dbReference type="EMBL" id="CP002453">
    <property type="protein sequence ID" value="ADV48094.1"/>
    <property type="molecule type" value="Genomic_DNA"/>
</dbReference>
<keyword evidence="3 8" id="KW-1134">Transmembrane beta strand</keyword>
<feature type="domain" description="TonB-dependent receptor-like beta-barrel" evidence="11">
    <location>
        <begin position="379"/>
        <end position="941"/>
    </location>
</feature>
<dbReference type="InterPro" id="IPR023996">
    <property type="entry name" value="TonB-dep_OMP_SusC/RagA"/>
</dbReference>
<keyword evidence="10" id="KW-0732">Signal</keyword>
<keyword evidence="6 8" id="KW-0472">Membrane</keyword>
<accession>E6XE28</accession>
<dbReference type="OrthoDB" id="9768177at2"/>
<dbReference type="InterPro" id="IPR023997">
    <property type="entry name" value="TonB-dep_OMP_SusC/RagA_CS"/>
</dbReference>
<evidence type="ECO:0000256" key="2">
    <source>
        <dbReference type="ARBA" id="ARBA00022448"/>
    </source>
</evidence>
<dbReference type="Gene3D" id="2.170.130.10">
    <property type="entry name" value="TonB-dependent receptor, plug domain"/>
    <property type="match status" value="1"/>
</dbReference>
<comment type="subcellular location">
    <subcellularLocation>
        <location evidence="1 8">Cell outer membrane</location>
        <topology evidence="1 8">Multi-pass membrane protein</topology>
    </subcellularLocation>
</comment>
<sequence length="1002" mass="108636">MIRKTLKQFIGLALVLLSSIAFAQTGKVSGIVSDVDGPLPGVNIVVKGTTNGITTDFDGNYTFSDLTENSVLVFSYIGYATQAIPIAGRSTVNITLEPDAQALGEVVIVGYGTSNKRELTSAVATIKKEAIVNVVASNPTTALQGKLSGIQVESFGGQPGGSANVFIRGVNSLSNADPLFIVDGLFVDNMDYVNPQDIEDISILKDAAAASIYGSRAANGVVLIKTNHGRKNRAVEVKINSRIGFDTPSKKLDYINGQQYTDYLNQRFANDGEATRVTYNGVNTDWQDESLSSGIVEDLGFSISGGGEHTSYFASGNYFNQDGILVGSGFKRINMRFNSRSDFGKFTLTQSLGIAEGKLQENNWYGWDGASVPTLAFTNTANDGGFEAPSSVIHGPGGVNQYGLASLENNLETTRTIFGNAKLDYEIIEGLTASLNFGIDYTNRNSFQFTPTYFMSNVDAVLNVNTENDLTDYRQEDVNILVEPTLAYDKKFGVHKFGAVAGYTLFKETQKGNGVYGQGTPSNVIQNVGALPSTEQLVLLGDNNAAALQSYFGRVNYGYDGKYLVSATIRRDASSRFAPENRVGYFPSFSAGWNISDEDFWKSEAINYFKLRASYGVLGSYPDTFYPTKATFQTNSNTSFGGGLATGLSQTTLADPSLVWETSKTFDIGIDLAFMNNKMNFTMDYYSKNIEDVLVGINVPSTSGVSIPVTRNAGTLVNNGLEWDLTYRKNDGDFTYTVGTNFSFNLKSEAGDLPNPILGPAIDEDQRIVNRTTSNESIGAFYGYKVEDKVNPATGDFVRVDVNGDGAITADDITNIGNPTPDFTYGLNFNAEYKNFDFGLSFNGVQGNEIYNLGRYYSILWQDGGKLTEVLNSWTPSNTDTNIPRASISDAAGNKAPSSFFVEDGSYFRLKNLDVGYNFRDGIAGLDWVKDVRLSLNVQNVFVLTSYSGYDPDVSSTNGGRANRDSGVPGLRNNVNPLLGRGLDARAYPNARTIMFGVQATF</sequence>
<keyword evidence="13" id="KW-0675">Receptor</keyword>
<protein>
    <submittedName>
        <fullName evidence="13">TonB-dependent receptor plug</fullName>
    </submittedName>
</protein>
<feature type="domain" description="TonB-dependent receptor plug" evidence="12">
    <location>
        <begin position="116"/>
        <end position="221"/>
    </location>
</feature>
<dbReference type="STRING" id="688270.Celal_0759"/>
<dbReference type="KEGG" id="cao:Celal_0759"/>
<dbReference type="Gene3D" id="2.40.170.20">
    <property type="entry name" value="TonB-dependent receptor, beta-barrel domain"/>
    <property type="match status" value="1"/>
</dbReference>
<dbReference type="Pfam" id="PF07715">
    <property type="entry name" value="Plug"/>
    <property type="match status" value="1"/>
</dbReference>
<keyword evidence="2 8" id="KW-0813">Transport</keyword>
<evidence type="ECO:0000256" key="10">
    <source>
        <dbReference type="SAM" id="SignalP"/>
    </source>
</evidence>
<evidence type="ECO:0000256" key="1">
    <source>
        <dbReference type="ARBA" id="ARBA00004571"/>
    </source>
</evidence>
<dbReference type="Pfam" id="PF13715">
    <property type="entry name" value="CarbopepD_reg_2"/>
    <property type="match status" value="1"/>
</dbReference>
<dbReference type="GO" id="GO:0009279">
    <property type="term" value="C:cell outer membrane"/>
    <property type="evidence" value="ECO:0007669"/>
    <property type="project" value="UniProtKB-SubCell"/>
</dbReference>
<evidence type="ECO:0000256" key="6">
    <source>
        <dbReference type="ARBA" id="ARBA00023136"/>
    </source>
</evidence>
<name>E6XE28_CELAD</name>
<evidence type="ECO:0000256" key="4">
    <source>
        <dbReference type="ARBA" id="ARBA00022692"/>
    </source>
</evidence>
<feature type="chain" id="PRO_5003215283" evidence="10">
    <location>
        <begin position="24"/>
        <end position="1002"/>
    </location>
</feature>
<proteinExistence type="inferred from homology"/>
<evidence type="ECO:0000259" key="11">
    <source>
        <dbReference type="Pfam" id="PF00593"/>
    </source>
</evidence>
<dbReference type="NCBIfam" id="TIGR04056">
    <property type="entry name" value="OMP_RagA_SusC"/>
    <property type="match status" value="1"/>
</dbReference>
<gene>
    <name evidence="13" type="ordered locus">Celal_0759</name>
</gene>
<dbReference type="SUPFAM" id="SSF56935">
    <property type="entry name" value="Porins"/>
    <property type="match status" value="1"/>
</dbReference>
<keyword evidence="4 8" id="KW-0812">Transmembrane</keyword>
<dbReference type="AlphaFoldDB" id="E6XE28"/>
<organism evidence="13 14">
    <name type="scientific">Cellulophaga algicola (strain DSM 14237 / IC166 / ACAM 630)</name>
    <dbReference type="NCBI Taxonomy" id="688270"/>
    <lineage>
        <taxon>Bacteria</taxon>
        <taxon>Pseudomonadati</taxon>
        <taxon>Bacteroidota</taxon>
        <taxon>Flavobacteriia</taxon>
        <taxon>Flavobacteriales</taxon>
        <taxon>Flavobacteriaceae</taxon>
        <taxon>Cellulophaga</taxon>
    </lineage>
</organism>
<evidence type="ECO:0000313" key="14">
    <source>
        <dbReference type="Proteomes" id="UP000008634"/>
    </source>
</evidence>